<dbReference type="NCBIfam" id="TIGR00455">
    <property type="entry name" value="apsK"/>
    <property type="match status" value="1"/>
</dbReference>
<dbReference type="Gene3D" id="3.40.50.300">
    <property type="entry name" value="P-loop containing nucleotide triphosphate hydrolases"/>
    <property type="match status" value="1"/>
</dbReference>
<evidence type="ECO:0000256" key="14">
    <source>
        <dbReference type="RuleBase" id="RU004347"/>
    </source>
</evidence>
<dbReference type="SUPFAM" id="SSF52540">
    <property type="entry name" value="P-loop containing nucleoside triphosphate hydrolases"/>
    <property type="match status" value="1"/>
</dbReference>
<evidence type="ECO:0000256" key="2">
    <source>
        <dbReference type="ARBA" id="ARBA00002632"/>
    </source>
</evidence>
<evidence type="ECO:0000256" key="5">
    <source>
        <dbReference type="ARBA" id="ARBA00012121"/>
    </source>
</evidence>
<dbReference type="FunFam" id="3.40.50.300:FF:000212">
    <property type="entry name" value="Adenylyl-sulfate kinase"/>
    <property type="match status" value="1"/>
</dbReference>
<comment type="similarity">
    <text evidence="4 13 14">Belongs to the APS kinase family.</text>
</comment>
<dbReference type="InterPro" id="IPR027417">
    <property type="entry name" value="P-loop_NTPase"/>
</dbReference>
<evidence type="ECO:0000256" key="8">
    <source>
        <dbReference type="ARBA" id="ARBA00022777"/>
    </source>
</evidence>
<proteinExistence type="inferred from homology"/>
<feature type="binding site" evidence="13">
    <location>
        <begin position="32"/>
        <end position="39"/>
    </location>
    <ligand>
        <name>ATP</name>
        <dbReference type="ChEBI" id="CHEBI:30616"/>
    </ligand>
</feature>
<dbReference type="EC" id="2.7.1.25" evidence="5 13"/>
<dbReference type="RefSeq" id="WP_091340837.1">
    <property type="nucleotide sequence ID" value="NZ_FNRM01000002.1"/>
</dbReference>
<sequence length="202" mass="22337">MQTNLVWHPTAVQSRERRDLYGHHPCLLWYTGLSASGKSSIANAVDRILFERGCATYLLDGDNVRHGLNADLGFDPDSRSENIRRVGEVAALMLDAGLIVGCAFISPYAAERQRVRALAKGYFVEVYVDTPLELCEQRDPKGMYRRARAGDIADFTGISAPYEAPGAPEIHLQTASLAIDEAAARVVQWLEQHQLIPAIETE</sequence>
<comment type="pathway">
    <text evidence="3 13 14">Sulfur metabolism; hydrogen sulfide biosynthesis; sulfite from sulfate: step 2/3.</text>
</comment>
<dbReference type="HAMAP" id="MF_00065">
    <property type="entry name" value="Adenylyl_sulf_kinase"/>
    <property type="match status" value="1"/>
</dbReference>
<dbReference type="STRING" id="152573.SAMN04488051_102437"/>
<organism evidence="16 17">
    <name type="scientific">Alkalimonas amylolytica</name>
    <dbReference type="NCBI Taxonomy" id="152573"/>
    <lineage>
        <taxon>Bacteria</taxon>
        <taxon>Pseudomonadati</taxon>
        <taxon>Pseudomonadota</taxon>
        <taxon>Gammaproteobacteria</taxon>
        <taxon>Alkalimonas</taxon>
    </lineage>
</organism>
<evidence type="ECO:0000313" key="17">
    <source>
        <dbReference type="Proteomes" id="UP000198773"/>
    </source>
</evidence>
<keyword evidence="8 13" id="KW-0418">Kinase</keyword>
<evidence type="ECO:0000256" key="11">
    <source>
        <dbReference type="ARBA" id="ARBA00031393"/>
    </source>
</evidence>
<protein>
    <recommendedName>
        <fullName evidence="5 13">Adenylyl-sulfate kinase</fullName>
        <ecNumber evidence="5 13">2.7.1.25</ecNumber>
    </recommendedName>
    <alternativeName>
        <fullName evidence="11 13">APS kinase</fullName>
    </alternativeName>
    <alternativeName>
        <fullName evidence="12 13">ATP adenosine-5'-phosphosulfate 3'-phosphotransferase</fullName>
    </alternativeName>
    <alternativeName>
        <fullName evidence="10 13">Adenosine-5'-phosphosulfate kinase</fullName>
    </alternativeName>
</protein>
<gene>
    <name evidence="13" type="primary">cysC</name>
    <name evidence="16" type="ORF">SAMN04488051_102437</name>
</gene>
<evidence type="ECO:0000256" key="12">
    <source>
        <dbReference type="ARBA" id="ARBA00031464"/>
    </source>
</evidence>
<dbReference type="GO" id="GO:0005524">
    <property type="term" value="F:ATP binding"/>
    <property type="evidence" value="ECO:0007669"/>
    <property type="project" value="UniProtKB-UniRule"/>
</dbReference>
<dbReference type="InterPro" id="IPR002891">
    <property type="entry name" value="APS"/>
</dbReference>
<evidence type="ECO:0000313" key="16">
    <source>
        <dbReference type="EMBL" id="SEA29273.1"/>
    </source>
</evidence>
<evidence type="ECO:0000256" key="4">
    <source>
        <dbReference type="ARBA" id="ARBA00007008"/>
    </source>
</evidence>
<comment type="function">
    <text evidence="2 13 14">Catalyzes the synthesis of activated sulfate.</text>
</comment>
<dbReference type="NCBIfam" id="NF003013">
    <property type="entry name" value="PRK03846.1"/>
    <property type="match status" value="1"/>
</dbReference>
<evidence type="ECO:0000256" key="13">
    <source>
        <dbReference type="HAMAP-Rule" id="MF_00065"/>
    </source>
</evidence>
<dbReference type="OrthoDB" id="9804504at2"/>
<dbReference type="CDD" id="cd02027">
    <property type="entry name" value="APSK"/>
    <property type="match status" value="1"/>
</dbReference>
<keyword evidence="7 13" id="KW-0547">Nucleotide-binding</keyword>
<dbReference type="GO" id="GO:0070814">
    <property type="term" value="P:hydrogen sulfide biosynthetic process"/>
    <property type="evidence" value="ECO:0007669"/>
    <property type="project" value="UniProtKB-UniRule"/>
</dbReference>
<keyword evidence="13" id="KW-0597">Phosphoprotein</keyword>
<evidence type="ECO:0000256" key="3">
    <source>
        <dbReference type="ARBA" id="ARBA00004806"/>
    </source>
</evidence>
<keyword evidence="17" id="KW-1185">Reference proteome</keyword>
<dbReference type="PANTHER" id="PTHR11055">
    <property type="entry name" value="BIFUNCTIONAL 3'-PHOSPHOADENOSINE 5'-PHOSPHOSULFATE SYNTHASE"/>
    <property type="match status" value="1"/>
</dbReference>
<dbReference type="Proteomes" id="UP000198773">
    <property type="component" value="Unassembled WGS sequence"/>
</dbReference>
<dbReference type="PANTHER" id="PTHR11055:SF1">
    <property type="entry name" value="PAPS SYNTHETASE, ISOFORM D"/>
    <property type="match status" value="1"/>
</dbReference>
<dbReference type="AlphaFoldDB" id="A0A1H3ZZH8"/>
<accession>A0A1H3ZZH8</accession>
<dbReference type="EMBL" id="FNRM01000002">
    <property type="protein sequence ID" value="SEA29273.1"/>
    <property type="molecule type" value="Genomic_DNA"/>
</dbReference>
<dbReference type="GO" id="GO:0004020">
    <property type="term" value="F:adenylylsulfate kinase activity"/>
    <property type="evidence" value="ECO:0007669"/>
    <property type="project" value="UniProtKB-UniRule"/>
</dbReference>
<dbReference type="GO" id="GO:0000103">
    <property type="term" value="P:sulfate assimilation"/>
    <property type="evidence" value="ECO:0007669"/>
    <property type="project" value="UniProtKB-UniRule"/>
</dbReference>
<feature type="active site" description="Phosphoserine intermediate" evidence="13">
    <location>
        <position position="106"/>
    </location>
</feature>
<name>A0A1H3ZZH8_ALKAM</name>
<evidence type="ECO:0000256" key="1">
    <source>
        <dbReference type="ARBA" id="ARBA00001823"/>
    </source>
</evidence>
<reference evidence="16 17" key="1">
    <citation type="submission" date="2016-10" db="EMBL/GenBank/DDBJ databases">
        <authorList>
            <person name="de Groot N.N."/>
        </authorList>
    </citation>
    <scope>NUCLEOTIDE SEQUENCE [LARGE SCALE GENOMIC DNA]</scope>
    <source>
        <strain evidence="16 17">CGMCC 1.3430</strain>
    </source>
</reference>
<evidence type="ECO:0000256" key="10">
    <source>
        <dbReference type="ARBA" id="ARBA00029724"/>
    </source>
</evidence>
<evidence type="ECO:0000256" key="6">
    <source>
        <dbReference type="ARBA" id="ARBA00022679"/>
    </source>
</evidence>
<dbReference type="InterPro" id="IPR059117">
    <property type="entry name" value="APS_kinase_dom"/>
</dbReference>
<feature type="domain" description="APS kinase" evidence="15">
    <location>
        <begin position="25"/>
        <end position="172"/>
    </location>
</feature>
<evidence type="ECO:0000256" key="9">
    <source>
        <dbReference type="ARBA" id="ARBA00022840"/>
    </source>
</evidence>
<evidence type="ECO:0000256" key="7">
    <source>
        <dbReference type="ARBA" id="ARBA00022741"/>
    </source>
</evidence>
<dbReference type="Pfam" id="PF01583">
    <property type="entry name" value="APS_kinase"/>
    <property type="match status" value="1"/>
</dbReference>
<keyword evidence="9 13" id="KW-0067">ATP-binding</keyword>
<keyword evidence="6 13" id="KW-0808">Transferase</keyword>
<comment type="catalytic activity">
    <reaction evidence="1 13 14">
        <text>adenosine 5'-phosphosulfate + ATP = 3'-phosphoadenylyl sulfate + ADP + H(+)</text>
        <dbReference type="Rhea" id="RHEA:24152"/>
        <dbReference type="ChEBI" id="CHEBI:15378"/>
        <dbReference type="ChEBI" id="CHEBI:30616"/>
        <dbReference type="ChEBI" id="CHEBI:58243"/>
        <dbReference type="ChEBI" id="CHEBI:58339"/>
        <dbReference type="ChEBI" id="CHEBI:456216"/>
        <dbReference type="EC" id="2.7.1.25"/>
    </reaction>
</comment>
<dbReference type="UniPathway" id="UPA00140">
    <property type="reaction ID" value="UER00205"/>
</dbReference>
<evidence type="ECO:0000259" key="15">
    <source>
        <dbReference type="Pfam" id="PF01583"/>
    </source>
</evidence>